<protein>
    <recommendedName>
        <fullName evidence="2">UPF0178 protein GETHOR_26180</fullName>
    </recommendedName>
</protein>
<proteinExistence type="inferred from homology"/>
<dbReference type="PANTHER" id="PTHR35146">
    <property type="entry name" value="UPF0178 PROTEIN YAII"/>
    <property type="match status" value="1"/>
</dbReference>
<dbReference type="Pfam" id="PF02639">
    <property type="entry name" value="DUF188"/>
    <property type="match status" value="1"/>
</dbReference>
<dbReference type="CDD" id="cd18720">
    <property type="entry name" value="PIN_YqxD-like"/>
    <property type="match status" value="1"/>
</dbReference>
<evidence type="ECO:0000256" key="1">
    <source>
        <dbReference type="ARBA" id="ARBA00008522"/>
    </source>
</evidence>
<dbReference type="PANTHER" id="PTHR35146:SF1">
    <property type="entry name" value="UPF0178 PROTEIN YAII"/>
    <property type="match status" value="1"/>
</dbReference>
<evidence type="ECO:0000313" key="3">
    <source>
        <dbReference type="EMBL" id="BDU70517.1"/>
    </source>
</evidence>
<name>A0ABN6UZK6_9BACT</name>
<evidence type="ECO:0000313" key="4">
    <source>
        <dbReference type="Proteomes" id="UP001242010"/>
    </source>
</evidence>
<sequence length="176" mass="18939">MSQVPTDVPGSSVPGSTPNLAPGPAIRIFVDADACPVKEEVFRVATRCGLKVLLVSNSPLRVPRNPLFESVVVAKGQFDGADDWIVEQITATDIAVTADIPLAARCLEKGARALDAKGRVYSPESIGDALASRELMTHLRAMGEMGTGPAPFTARDRSTFLQRLDDLIQALRRTRR</sequence>
<dbReference type="HAMAP" id="MF_00489">
    <property type="entry name" value="UPF0178"/>
    <property type="match status" value="1"/>
</dbReference>
<reference evidence="4" key="1">
    <citation type="journal article" date="2023" name="Int. J. Syst. Evol. Microbiol.">
        <title>Mesoterricola silvestris gen. nov., sp. nov., Mesoterricola sediminis sp. nov., Geothrix oryzae sp. nov., Geothrix edaphica sp. nov., Geothrix rubra sp. nov., and Geothrix limicola sp. nov., six novel members of Acidobacteriota isolated from soils.</title>
        <authorList>
            <person name="Itoh H."/>
            <person name="Sugisawa Y."/>
            <person name="Mise K."/>
            <person name="Xu Z."/>
            <person name="Kuniyasu M."/>
            <person name="Ushijima N."/>
            <person name="Kawano K."/>
            <person name="Kobayashi E."/>
            <person name="Shiratori Y."/>
            <person name="Masuda Y."/>
            <person name="Senoo K."/>
        </authorList>
    </citation>
    <scope>NUCLEOTIDE SEQUENCE [LARGE SCALE GENOMIC DNA]</scope>
    <source>
        <strain evidence="4">Red222</strain>
    </source>
</reference>
<dbReference type="RefSeq" id="WP_286354236.1">
    <property type="nucleotide sequence ID" value="NZ_AP027079.1"/>
</dbReference>
<evidence type="ECO:0000256" key="2">
    <source>
        <dbReference type="HAMAP-Rule" id="MF_00489"/>
    </source>
</evidence>
<gene>
    <name evidence="3" type="ORF">GETHOR_26180</name>
</gene>
<organism evidence="3 4">
    <name type="scientific">Geothrix oryzae</name>
    <dbReference type="NCBI Taxonomy" id="2927975"/>
    <lineage>
        <taxon>Bacteria</taxon>
        <taxon>Pseudomonadati</taxon>
        <taxon>Acidobacteriota</taxon>
        <taxon>Holophagae</taxon>
        <taxon>Holophagales</taxon>
        <taxon>Holophagaceae</taxon>
        <taxon>Geothrix</taxon>
    </lineage>
</organism>
<dbReference type="Proteomes" id="UP001242010">
    <property type="component" value="Chromosome"/>
</dbReference>
<dbReference type="EMBL" id="AP027079">
    <property type="protein sequence ID" value="BDU70517.1"/>
    <property type="molecule type" value="Genomic_DNA"/>
</dbReference>
<comment type="similarity">
    <text evidence="1 2">Belongs to the UPF0178 family.</text>
</comment>
<keyword evidence="4" id="KW-1185">Reference proteome</keyword>
<dbReference type="InterPro" id="IPR003791">
    <property type="entry name" value="UPF0178"/>
</dbReference>
<dbReference type="NCBIfam" id="NF001095">
    <property type="entry name" value="PRK00124.1"/>
    <property type="match status" value="1"/>
</dbReference>
<accession>A0ABN6UZK6</accession>